<accession>A0A9D4Q8S0</accession>
<keyword evidence="2" id="KW-1185">Reference proteome</keyword>
<comment type="caution">
    <text evidence="1">The sequence shown here is derived from an EMBL/GenBank/DDBJ whole genome shotgun (WGS) entry which is preliminary data.</text>
</comment>
<gene>
    <name evidence="1" type="ORF">HPB52_002971</name>
</gene>
<evidence type="ECO:0000313" key="1">
    <source>
        <dbReference type="EMBL" id="KAH7971811.1"/>
    </source>
</evidence>
<evidence type="ECO:0000313" key="2">
    <source>
        <dbReference type="Proteomes" id="UP000821837"/>
    </source>
</evidence>
<sequence length="157" mass="17678">MLENLKLRYIGDAADTDRSLAYTGEANSALGEPITTEEVRHAMMSATKNTTPGKDGITNAMIRNLDESSVKRFTEFVNEHWEQVNTSTEIFLKLGINNTVQEHIEAHLLAPKMRLMLTPTGRYTLQILGMRNACRELNNTESIPKDIRQIIEQGGLF</sequence>
<reference evidence="1" key="1">
    <citation type="journal article" date="2020" name="Cell">
        <title>Large-Scale Comparative Analyses of Tick Genomes Elucidate Their Genetic Diversity and Vector Capacities.</title>
        <authorList>
            <consortium name="Tick Genome and Microbiome Consortium (TIGMIC)"/>
            <person name="Jia N."/>
            <person name="Wang J."/>
            <person name="Shi W."/>
            <person name="Du L."/>
            <person name="Sun Y."/>
            <person name="Zhan W."/>
            <person name="Jiang J.F."/>
            <person name="Wang Q."/>
            <person name="Zhang B."/>
            <person name="Ji P."/>
            <person name="Bell-Sakyi L."/>
            <person name="Cui X.M."/>
            <person name="Yuan T.T."/>
            <person name="Jiang B.G."/>
            <person name="Yang W.F."/>
            <person name="Lam T.T."/>
            <person name="Chang Q.C."/>
            <person name="Ding S.J."/>
            <person name="Wang X.J."/>
            <person name="Zhu J.G."/>
            <person name="Ruan X.D."/>
            <person name="Zhao L."/>
            <person name="Wei J.T."/>
            <person name="Ye R.Z."/>
            <person name="Que T.C."/>
            <person name="Du C.H."/>
            <person name="Zhou Y.H."/>
            <person name="Cheng J.X."/>
            <person name="Dai P.F."/>
            <person name="Guo W.B."/>
            <person name="Han X.H."/>
            <person name="Huang E.J."/>
            <person name="Li L.F."/>
            <person name="Wei W."/>
            <person name="Gao Y.C."/>
            <person name="Liu J.Z."/>
            <person name="Shao H.Z."/>
            <person name="Wang X."/>
            <person name="Wang C.C."/>
            <person name="Yang T.C."/>
            <person name="Huo Q.B."/>
            <person name="Li W."/>
            <person name="Chen H.Y."/>
            <person name="Chen S.E."/>
            <person name="Zhou L.G."/>
            <person name="Ni X.B."/>
            <person name="Tian J.H."/>
            <person name="Sheng Y."/>
            <person name="Liu T."/>
            <person name="Pan Y.S."/>
            <person name="Xia L.Y."/>
            <person name="Li J."/>
            <person name="Zhao F."/>
            <person name="Cao W.C."/>
        </authorList>
    </citation>
    <scope>NUCLEOTIDE SEQUENCE</scope>
    <source>
        <strain evidence="1">Rsan-2018</strain>
    </source>
</reference>
<organism evidence="1 2">
    <name type="scientific">Rhipicephalus sanguineus</name>
    <name type="common">Brown dog tick</name>
    <name type="synonym">Ixodes sanguineus</name>
    <dbReference type="NCBI Taxonomy" id="34632"/>
    <lineage>
        <taxon>Eukaryota</taxon>
        <taxon>Metazoa</taxon>
        <taxon>Ecdysozoa</taxon>
        <taxon>Arthropoda</taxon>
        <taxon>Chelicerata</taxon>
        <taxon>Arachnida</taxon>
        <taxon>Acari</taxon>
        <taxon>Parasitiformes</taxon>
        <taxon>Ixodida</taxon>
        <taxon>Ixodoidea</taxon>
        <taxon>Ixodidae</taxon>
        <taxon>Rhipicephalinae</taxon>
        <taxon>Rhipicephalus</taxon>
        <taxon>Rhipicephalus</taxon>
    </lineage>
</organism>
<dbReference type="Proteomes" id="UP000821837">
    <property type="component" value="Chromosome 11"/>
</dbReference>
<name>A0A9D4Q8S0_RHISA</name>
<reference evidence="1" key="2">
    <citation type="submission" date="2021-09" db="EMBL/GenBank/DDBJ databases">
        <authorList>
            <person name="Jia N."/>
            <person name="Wang J."/>
            <person name="Shi W."/>
            <person name="Du L."/>
            <person name="Sun Y."/>
            <person name="Zhan W."/>
            <person name="Jiang J."/>
            <person name="Wang Q."/>
            <person name="Zhang B."/>
            <person name="Ji P."/>
            <person name="Sakyi L.B."/>
            <person name="Cui X."/>
            <person name="Yuan T."/>
            <person name="Jiang B."/>
            <person name="Yang W."/>
            <person name="Lam T.T.-Y."/>
            <person name="Chang Q."/>
            <person name="Ding S."/>
            <person name="Wang X."/>
            <person name="Zhu J."/>
            <person name="Ruan X."/>
            <person name="Zhao L."/>
            <person name="Wei J."/>
            <person name="Que T."/>
            <person name="Du C."/>
            <person name="Cheng J."/>
            <person name="Dai P."/>
            <person name="Han X."/>
            <person name="Huang E."/>
            <person name="Gao Y."/>
            <person name="Liu J."/>
            <person name="Shao H."/>
            <person name="Ye R."/>
            <person name="Li L."/>
            <person name="Wei W."/>
            <person name="Wang X."/>
            <person name="Wang C."/>
            <person name="Huo Q."/>
            <person name="Li W."/>
            <person name="Guo W."/>
            <person name="Chen H."/>
            <person name="Chen S."/>
            <person name="Zhou L."/>
            <person name="Zhou L."/>
            <person name="Ni X."/>
            <person name="Tian J."/>
            <person name="Zhou Y."/>
            <person name="Sheng Y."/>
            <person name="Liu T."/>
            <person name="Pan Y."/>
            <person name="Xia L."/>
            <person name="Li J."/>
            <person name="Zhao F."/>
            <person name="Cao W."/>
        </authorList>
    </citation>
    <scope>NUCLEOTIDE SEQUENCE</scope>
    <source>
        <strain evidence="1">Rsan-2018</strain>
        <tissue evidence="1">Larvae</tissue>
    </source>
</reference>
<proteinExistence type="predicted"/>
<dbReference type="EMBL" id="JABSTV010001247">
    <property type="protein sequence ID" value="KAH7971811.1"/>
    <property type="molecule type" value="Genomic_DNA"/>
</dbReference>
<protein>
    <submittedName>
        <fullName evidence="1">Uncharacterized protein</fullName>
    </submittedName>
</protein>
<dbReference type="AlphaFoldDB" id="A0A9D4Q8S0"/>